<evidence type="ECO:0000313" key="2">
    <source>
        <dbReference type="EMBL" id="KAG7510633.1"/>
    </source>
</evidence>
<evidence type="ECO:0000313" key="3">
    <source>
        <dbReference type="Proteomes" id="UP000693946"/>
    </source>
</evidence>
<feature type="region of interest" description="Disordered" evidence="1">
    <location>
        <begin position="1"/>
        <end position="68"/>
    </location>
</feature>
<evidence type="ECO:0008006" key="4">
    <source>
        <dbReference type="Google" id="ProtNLM"/>
    </source>
</evidence>
<dbReference type="EMBL" id="JAGKHQ010000008">
    <property type="protein sequence ID" value="KAG7510633.1"/>
    <property type="molecule type" value="Genomic_DNA"/>
</dbReference>
<dbReference type="AlphaFoldDB" id="A0AAV6RYL3"/>
<organism evidence="2 3">
    <name type="scientific">Solea senegalensis</name>
    <name type="common">Senegalese sole</name>
    <dbReference type="NCBI Taxonomy" id="28829"/>
    <lineage>
        <taxon>Eukaryota</taxon>
        <taxon>Metazoa</taxon>
        <taxon>Chordata</taxon>
        <taxon>Craniata</taxon>
        <taxon>Vertebrata</taxon>
        <taxon>Euteleostomi</taxon>
        <taxon>Actinopterygii</taxon>
        <taxon>Neopterygii</taxon>
        <taxon>Teleostei</taxon>
        <taxon>Neoteleostei</taxon>
        <taxon>Acanthomorphata</taxon>
        <taxon>Carangaria</taxon>
        <taxon>Pleuronectiformes</taxon>
        <taxon>Pleuronectoidei</taxon>
        <taxon>Soleidae</taxon>
        <taxon>Solea</taxon>
    </lineage>
</organism>
<evidence type="ECO:0000256" key="1">
    <source>
        <dbReference type="SAM" id="MobiDB-lite"/>
    </source>
</evidence>
<name>A0AAV6RYL3_SOLSE</name>
<comment type="caution">
    <text evidence="2">The sequence shown here is derived from an EMBL/GenBank/DDBJ whole genome shotgun (WGS) entry which is preliminary data.</text>
</comment>
<feature type="compositionally biased region" description="Basic and acidic residues" evidence="1">
    <location>
        <begin position="17"/>
        <end position="47"/>
    </location>
</feature>
<proteinExistence type="predicted"/>
<reference evidence="2 3" key="1">
    <citation type="journal article" date="2021" name="Sci. Rep.">
        <title>Chromosome anchoring in Senegalese sole (Solea senegalensis) reveals sex-associated markers and genome rearrangements in flatfish.</title>
        <authorList>
            <person name="Guerrero-Cozar I."/>
            <person name="Gomez-Garrido J."/>
            <person name="Berbel C."/>
            <person name="Martinez-Blanch J.F."/>
            <person name="Alioto T."/>
            <person name="Claros M.G."/>
            <person name="Gagnaire P.A."/>
            <person name="Manchado M."/>
        </authorList>
    </citation>
    <scope>NUCLEOTIDE SEQUENCE [LARGE SCALE GENOMIC DNA]</scope>
    <source>
        <strain evidence="2">Sse05_10M</strain>
    </source>
</reference>
<feature type="compositionally biased region" description="Basic and acidic residues" evidence="1">
    <location>
        <begin position="55"/>
        <end position="68"/>
    </location>
</feature>
<gene>
    <name evidence="2" type="ORF">JOB18_026849</name>
</gene>
<protein>
    <recommendedName>
        <fullName evidence="4">Triadin</fullName>
    </recommendedName>
</protein>
<keyword evidence="3" id="KW-1185">Reference proteome</keyword>
<sequence>MGGGPTPASTVLLLDWPVRRAPGESKQEASKDEEKPAAVKKEPEVSKLKAKPSAAKKEKTAEKRAAKEDRVLKEIHVAAKKEKPVEKKAAKEDGVKAEPALSDSFIMEEDLPYFQCFFVDEDEAQFPFYAFSPLQI</sequence>
<accession>A0AAV6RYL3</accession>
<dbReference type="Proteomes" id="UP000693946">
    <property type="component" value="Linkage Group LG16"/>
</dbReference>